<evidence type="ECO:0000313" key="4">
    <source>
        <dbReference type="Proteomes" id="UP001156856"/>
    </source>
</evidence>
<dbReference type="EMBL" id="BJZU01000014">
    <property type="protein sequence ID" value="GEP02881.1"/>
    <property type="molecule type" value="Genomic_DNA"/>
</dbReference>
<proteinExistence type="predicted"/>
<reference evidence="1 3" key="3">
    <citation type="submission" date="2019-07" db="EMBL/GenBank/DDBJ databases">
        <title>Whole genome shotgun sequence of Methylobacterium oxalidis NBRC 107715.</title>
        <authorList>
            <person name="Hosoyama A."/>
            <person name="Uohara A."/>
            <person name="Ohji S."/>
            <person name="Ichikawa N."/>
        </authorList>
    </citation>
    <scope>NUCLEOTIDE SEQUENCE [LARGE SCALE GENOMIC DNA]</scope>
    <source>
        <strain evidence="1 3">NBRC 107715</strain>
    </source>
</reference>
<reference evidence="2" key="4">
    <citation type="submission" date="2023-01" db="EMBL/GenBank/DDBJ databases">
        <title>Draft genome sequence of Methylobacterium oxalidis strain NBRC 107715.</title>
        <authorList>
            <person name="Sun Q."/>
            <person name="Mori K."/>
        </authorList>
    </citation>
    <scope>NUCLEOTIDE SEQUENCE</scope>
    <source>
        <strain evidence="2">NBRC 107715</strain>
    </source>
</reference>
<evidence type="ECO:0000313" key="3">
    <source>
        <dbReference type="Proteomes" id="UP000321960"/>
    </source>
</evidence>
<organism evidence="1 3">
    <name type="scientific">Methylobacterium oxalidis</name>
    <dbReference type="NCBI Taxonomy" id="944322"/>
    <lineage>
        <taxon>Bacteria</taxon>
        <taxon>Pseudomonadati</taxon>
        <taxon>Pseudomonadota</taxon>
        <taxon>Alphaproteobacteria</taxon>
        <taxon>Hyphomicrobiales</taxon>
        <taxon>Methylobacteriaceae</taxon>
        <taxon>Methylobacterium</taxon>
    </lineage>
</organism>
<dbReference type="Proteomes" id="UP001156856">
    <property type="component" value="Unassembled WGS sequence"/>
</dbReference>
<dbReference type="EMBL" id="BSPK01000084">
    <property type="protein sequence ID" value="GLS65814.1"/>
    <property type="molecule type" value="Genomic_DNA"/>
</dbReference>
<sequence>MPHPEAAMEHSQKRGLARLLLRHPERRDELRRKYAENAHIRELCDAYEAACEAAEYWAKSSDLIGPNRAEEYRELATATEGDILHVLS</sequence>
<dbReference type="Proteomes" id="UP000321960">
    <property type="component" value="Unassembled WGS sequence"/>
</dbReference>
<gene>
    <name evidence="2" type="ORF">GCM10007888_41960</name>
    <name evidence="1" type="ORF">MOX02_09190</name>
</gene>
<keyword evidence="4" id="KW-1185">Reference proteome</keyword>
<reference evidence="4" key="2">
    <citation type="journal article" date="2019" name="Int. J. Syst. Evol. Microbiol.">
        <title>The Global Catalogue of Microorganisms (GCM) 10K type strain sequencing project: providing services to taxonomists for standard genome sequencing and annotation.</title>
        <authorList>
            <consortium name="The Broad Institute Genomics Platform"/>
            <consortium name="The Broad Institute Genome Sequencing Center for Infectious Disease"/>
            <person name="Wu L."/>
            <person name="Ma J."/>
        </authorList>
    </citation>
    <scope>NUCLEOTIDE SEQUENCE [LARGE SCALE GENOMIC DNA]</scope>
    <source>
        <strain evidence="4">NBRC 107715</strain>
    </source>
</reference>
<evidence type="ECO:0000313" key="1">
    <source>
        <dbReference type="EMBL" id="GEP02881.1"/>
    </source>
</evidence>
<evidence type="ECO:0000313" key="2">
    <source>
        <dbReference type="EMBL" id="GLS65814.1"/>
    </source>
</evidence>
<name>A0A512IYU2_9HYPH</name>
<dbReference type="AlphaFoldDB" id="A0A512IYU2"/>
<reference evidence="2" key="1">
    <citation type="journal article" date="2014" name="Int. J. Syst. Evol. Microbiol.">
        <title>Complete genome of a new Firmicutes species belonging to the dominant human colonic microbiota ('Ruminococcus bicirculans') reveals two chromosomes and a selective capacity to utilize plant glucans.</title>
        <authorList>
            <consortium name="NISC Comparative Sequencing Program"/>
            <person name="Wegmann U."/>
            <person name="Louis P."/>
            <person name="Goesmann A."/>
            <person name="Henrissat B."/>
            <person name="Duncan S.H."/>
            <person name="Flint H.J."/>
        </authorList>
    </citation>
    <scope>NUCLEOTIDE SEQUENCE</scope>
    <source>
        <strain evidence="2">NBRC 107715</strain>
    </source>
</reference>
<accession>A0A512IYU2</accession>
<protein>
    <submittedName>
        <fullName evidence="1">Uncharacterized protein</fullName>
    </submittedName>
</protein>
<comment type="caution">
    <text evidence="1">The sequence shown here is derived from an EMBL/GenBank/DDBJ whole genome shotgun (WGS) entry which is preliminary data.</text>
</comment>